<dbReference type="PROSITE" id="PS00622">
    <property type="entry name" value="HTH_LUXR_1"/>
    <property type="match status" value="1"/>
</dbReference>
<dbReference type="SMART" id="SM00421">
    <property type="entry name" value="HTH_LUXR"/>
    <property type="match status" value="1"/>
</dbReference>
<evidence type="ECO:0000313" key="9">
    <source>
        <dbReference type="Proteomes" id="UP001209083"/>
    </source>
</evidence>
<dbReference type="SMART" id="SM00448">
    <property type="entry name" value="REC"/>
    <property type="match status" value="1"/>
</dbReference>
<dbReference type="InterPro" id="IPR039420">
    <property type="entry name" value="WalR-like"/>
</dbReference>
<feature type="domain" description="HTH luxR-type" evidence="6">
    <location>
        <begin position="156"/>
        <end position="221"/>
    </location>
</feature>
<reference evidence="8 9" key="1">
    <citation type="submission" date="2023-05" db="EMBL/GenBank/DDBJ databases">
        <title>Lithophilousrod everest ZFBP1038 complete genpme.</title>
        <authorList>
            <person name="Tian M."/>
        </authorList>
    </citation>
    <scope>NUCLEOTIDE SEQUENCE [LARGE SCALE GENOMIC DNA]</scope>
    <source>
        <strain evidence="8 9">ZFBP1038</strain>
    </source>
</reference>
<evidence type="ECO:0000313" key="8">
    <source>
        <dbReference type="EMBL" id="WGW13246.1"/>
    </source>
</evidence>
<evidence type="ECO:0000256" key="1">
    <source>
        <dbReference type="ARBA" id="ARBA00022553"/>
    </source>
</evidence>
<name>A0ABY8QXS4_9MICO</name>
<dbReference type="PROSITE" id="PS50043">
    <property type="entry name" value="HTH_LUXR_2"/>
    <property type="match status" value="1"/>
</dbReference>
<dbReference type="CDD" id="cd06170">
    <property type="entry name" value="LuxR_C_like"/>
    <property type="match status" value="1"/>
</dbReference>
<evidence type="ECO:0000256" key="3">
    <source>
        <dbReference type="ARBA" id="ARBA00023125"/>
    </source>
</evidence>
<dbReference type="InterPro" id="IPR016032">
    <property type="entry name" value="Sig_transdc_resp-reg_C-effctor"/>
</dbReference>
<dbReference type="InterPro" id="IPR058245">
    <property type="entry name" value="NreC/VraR/RcsB-like_REC"/>
</dbReference>
<proteinExistence type="predicted"/>
<organism evidence="8 9">
    <name type="scientific">Saxibacter everestensis</name>
    <dbReference type="NCBI Taxonomy" id="2909229"/>
    <lineage>
        <taxon>Bacteria</taxon>
        <taxon>Bacillati</taxon>
        <taxon>Actinomycetota</taxon>
        <taxon>Actinomycetes</taxon>
        <taxon>Micrococcales</taxon>
        <taxon>Brevibacteriaceae</taxon>
        <taxon>Saxibacter</taxon>
    </lineage>
</organism>
<dbReference type="RefSeq" id="WP_349640062.1">
    <property type="nucleotide sequence ID" value="NZ_CP090958.1"/>
</dbReference>
<feature type="modified residue" description="4-aspartylphosphate" evidence="5">
    <location>
        <position position="57"/>
    </location>
</feature>
<dbReference type="Gene3D" id="3.40.50.2300">
    <property type="match status" value="1"/>
</dbReference>
<keyword evidence="1 5" id="KW-0597">Phosphoprotein</keyword>
<accession>A0ABY8QXS4</accession>
<evidence type="ECO:0000256" key="2">
    <source>
        <dbReference type="ARBA" id="ARBA00023015"/>
    </source>
</evidence>
<dbReference type="SUPFAM" id="SSF46894">
    <property type="entry name" value="C-terminal effector domain of the bipartite response regulators"/>
    <property type="match status" value="1"/>
</dbReference>
<dbReference type="InterPro" id="IPR011006">
    <property type="entry name" value="CheY-like_superfamily"/>
</dbReference>
<dbReference type="PROSITE" id="PS50110">
    <property type="entry name" value="RESPONSE_REGULATORY"/>
    <property type="match status" value="1"/>
</dbReference>
<sequence length="225" mass="24566">MSDEIRVLIADDQELLRGSFRLLVDSDPGMQVVAEAADGEQVLTQVAQHRPDVVLMDVQMPRMSGLEATRVLCTQTGGPKVIVLTMFDLDEYVYEALRAGASGFLLKNSAPTELLRAIKVAHDGNALLAPEVTKRLISRLTPPQDAQAATTVAPLEDARLARLTTREREAFTLIARGRSNDEIAAELHLSPMTVRTYVSRILAKLDARDRAGLVVIAYETGFVTA</sequence>
<feature type="domain" description="Response regulatory" evidence="7">
    <location>
        <begin position="6"/>
        <end position="122"/>
    </location>
</feature>
<keyword evidence="4" id="KW-0804">Transcription</keyword>
<dbReference type="CDD" id="cd17535">
    <property type="entry name" value="REC_NarL-like"/>
    <property type="match status" value="1"/>
</dbReference>
<evidence type="ECO:0000256" key="4">
    <source>
        <dbReference type="ARBA" id="ARBA00023163"/>
    </source>
</evidence>
<dbReference type="EMBL" id="CP090958">
    <property type="protein sequence ID" value="WGW13246.1"/>
    <property type="molecule type" value="Genomic_DNA"/>
</dbReference>
<dbReference type="InterPro" id="IPR000792">
    <property type="entry name" value="Tscrpt_reg_LuxR_C"/>
</dbReference>
<dbReference type="PRINTS" id="PR00038">
    <property type="entry name" value="HTHLUXR"/>
</dbReference>
<dbReference type="PANTHER" id="PTHR43214:SF24">
    <property type="entry name" value="TRANSCRIPTIONAL REGULATORY PROTEIN NARL-RELATED"/>
    <property type="match status" value="1"/>
</dbReference>
<dbReference type="SUPFAM" id="SSF52172">
    <property type="entry name" value="CheY-like"/>
    <property type="match status" value="1"/>
</dbReference>
<dbReference type="Pfam" id="PF00072">
    <property type="entry name" value="Response_reg"/>
    <property type="match status" value="1"/>
</dbReference>
<protein>
    <submittedName>
        <fullName evidence="8">Response regulator transcription factor</fullName>
    </submittedName>
</protein>
<keyword evidence="3" id="KW-0238">DNA-binding</keyword>
<dbReference type="InterPro" id="IPR001789">
    <property type="entry name" value="Sig_transdc_resp-reg_receiver"/>
</dbReference>
<dbReference type="Pfam" id="PF00196">
    <property type="entry name" value="GerE"/>
    <property type="match status" value="1"/>
</dbReference>
<keyword evidence="9" id="KW-1185">Reference proteome</keyword>
<gene>
    <name evidence="8" type="ORF">LWF01_05620</name>
</gene>
<evidence type="ECO:0000259" key="6">
    <source>
        <dbReference type="PROSITE" id="PS50043"/>
    </source>
</evidence>
<keyword evidence="2" id="KW-0805">Transcription regulation</keyword>
<evidence type="ECO:0000256" key="5">
    <source>
        <dbReference type="PROSITE-ProRule" id="PRU00169"/>
    </source>
</evidence>
<dbReference type="PANTHER" id="PTHR43214">
    <property type="entry name" value="TWO-COMPONENT RESPONSE REGULATOR"/>
    <property type="match status" value="1"/>
</dbReference>
<dbReference type="Proteomes" id="UP001209083">
    <property type="component" value="Chromosome"/>
</dbReference>
<evidence type="ECO:0000259" key="7">
    <source>
        <dbReference type="PROSITE" id="PS50110"/>
    </source>
</evidence>